<dbReference type="PANTHER" id="PTHR33055:SF15">
    <property type="entry name" value="TRANSPOSASE-RELATED"/>
    <property type="match status" value="1"/>
</dbReference>
<proteinExistence type="predicted"/>
<keyword evidence="4" id="KW-1185">Reference proteome</keyword>
<evidence type="ECO:0000313" key="4">
    <source>
        <dbReference type="Proteomes" id="UP001176021"/>
    </source>
</evidence>
<name>A0ABT8QQH3_9FIRM</name>
<sequence>MCSWAGVCPRNHQSAGKRSHGKTTKGNKTLKSILTQCAKAARNVKGSYFSAQYQRIAARRGKNRATVAVAHSLLIPCSLPSTMF</sequence>
<dbReference type="PANTHER" id="PTHR33055">
    <property type="entry name" value="TRANSPOSASE FOR INSERTION SEQUENCE ELEMENT IS1111A"/>
    <property type="match status" value="1"/>
</dbReference>
<reference evidence="3" key="1">
    <citation type="submission" date="2022-05" db="EMBL/GenBank/DDBJ databases">
        <title>Expanded diversity of anoxic marine methylotrophy in a Black Sea sulfate reducing microorganism.</title>
        <authorList>
            <person name="Fischer P.Q."/>
            <person name="Stams A.J.M."/>
            <person name="Villanueva L."/>
            <person name="Sousa D.Z."/>
        </authorList>
    </citation>
    <scope>NUCLEOTIDE SEQUENCE</scope>
    <source>
        <strain evidence="3">P130</strain>
    </source>
</reference>
<accession>A0ABT8QQH3</accession>
<dbReference type="EMBL" id="JAMJEV010000007">
    <property type="protein sequence ID" value="MDO0823097.1"/>
    <property type="molecule type" value="Genomic_DNA"/>
</dbReference>
<protein>
    <submittedName>
        <fullName evidence="3">Transposase</fullName>
    </submittedName>
</protein>
<evidence type="ECO:0000256" key="1">
    <source>
        <dbReference type="SAM" id="MobiDB-lite"/>
    </source>
</evidence>
<dbReference type="InterPro" id="IPR003346">
    <property type="entry name" value="Transposase_20"/>
</dbReference>
<dbReference type="Pfam" id="PF02371">
    <property type="entry name" value="Transposase_20"/>
    <property type="match status" value="1"/>
</dbReference>
<dbReference type="Proteomes" id="UP001176021">
    <property type="component" value="Unassembled WGS sequence"/>
</dbReference>
<feature type="region of interest" description="Disordered" evidence="1">
    <location>
        <begin position="1"/>
        <end position="26"/>
    </location>
</feature>
<comment type="caution">
    <text evidence="3">The sequence shown here is derived from an EMBL/GenBank/DDBJ whole genome shotgun (WGS) entry which is preliminary data.</text>
</comment>
<dbReference type="InterPro" id="IPR047650">
    <property type="entry name" value="Transpos_IS110"/>
</dbReference>
<feature type="domain" description="Transposase IS116/IS110/IS902 C-terminal" evidence="2">
    <location>
        <begin position="2"/>
        <end position="54"/>
    </location>
</feature>
<gene>
    <name evidence="3" type="ORF">M8H41_09540</name>
</gene>
<evidence type="ECO:0000259" key="2">
    <source>
        <dbReference type="Pfam" id="PF02371"/>
    </source>
</evidence>
<feature type="compositionally biased region" description="Basic residues" evidence="1">
    <location>
        <begin position="15"/>
        <end position="25"/>
    </location>
</feature>
<organism evidence="3 4">
    <name type="scientific">Desulfosporosinus nitroreducens</name>
    <dbReference type="NCBI Taxonomy" id="2018668"/>
    <lineage>
        <taxon>Bacteria</taxon>
        <taxon>Bacillati</taxon>
        <taxon>Bacillota</taxon>
        <taxon>Clostridia</taxon>
        <taxon>Eubacteriales</taxon>
        <taxon>Desulfitobacteriaceae</taxon>
        <taxon>Desulfosporosinus</taxon>
    </lineage>
</organism>
<evidence type="ECO:0000313" key="3">
    <source>
        <dbReference type="EMBL" id="MDO0823097.1"/>
    </source>
</evidence>